<gene>
    <name evidence="1" type="ORF">Mterra_03108</name>
</gene>
<dbReference type="AlphaFoldDB" id="A0A399E9X3"/>
<accession>A0A399E9X3</accession>
<protein>
    <submittedName>
        <fullName evidence="1">Uncharacterized protein</fullName>
    </submittedName>
</protein>
<proteinExistence type="predicted"/>
<reference evidence="1 2" key="1">
    <citation type="submission" date="2018-08" db="EMBL/GenBank/DDBJ databases">
        <title>Meiothermus terrae DSM 26712 genome sequencing project.</title>
        <authorList>
            <person name="Da Costa M.S."/>
            <person name="Albuquerque L."/>
            <person name="Raposo P."/>
            <person name="Froufe H.J.C."/>
            <person name="Barroso C.S."/>
            <person name="Egas C."/>
        </authorList>
    </citation>
    <scope>NUCLEOTIDE SEQUENCE [LARGE SCALE GENOMIC DNA]</scope>
    <source>
        <strain evidence="1 2">DSM 26712</strain>
    </source>
</reference>
<dbReference type="OrthoDB" id="26378at2"/>
<evidence type="ECO:0000313" key="1">
    <source>
        <dbReference type="EMBL" id="RIH81527.1"/>
    </source>
</evidence>
<dbReference type="RefSeq" id="WP_119316058.1">
    <property type="nucleotide sequence ID" value="NZ_QXDL01000167.1"/>
</dbReference>
<comment type="caution">
    <text evidence="1">The sequence shown here is derived from an EMBL/GenBank/DDBJ whole genome shotgun (WGS) entry which is preliminary data.</text>
</comment>
<dbReference type="Proteomes" id="UP000265715">
    <property type="component" value="Unassembled WGS sequence"/>
</dbReference>
<organism evidence="1 2">
    <name type="scientific">Calidithermus terrae</name>
    <dbReference type="NCBI Taxonomy" id="1408545"/>
    <lineage>
        <taxon>Bacteria</taxon>
        <taxon>Thermotogati</taxon>
        <taxon>Deinococcota</taxon>
        <taxon>Deinococci</taxon>
        <taxon>Thermales</taxon>
        <taxon>Thermaceae</taxon>
        <taxon>Calidithermus</taxon>
    </lineage>
</organism>
<keyword evidence="2" id="KW-1185">Reference proteome</keyword>
<name>A0A399E9X3_9DEIN</name>
<evidence type="ECO:0000313" key="2">
    <source>
        <dbReference type="Proteomes" id="UP000265715"/>
    </source>
</evidence>
<dbReference type="EMBL" id="QXDL01000167">
    <property type="protein sequence ID" value="RIH81527.1"/>
    <property type="molecule type" value="Genomic_DNA"/>
</dbReference>
<sequence>MDHLGAPLFYAGRLEEPLLRLGPGEGDRAALLFSTLEGAGALGGRLPHYELSLFSAADWRAKEELFKALLAQGVEVYLLDESEPHSVRVALAYVQSHKTQTACL</sequence>